<dbReference type="Proteomes" id="UP001302696">
    <property type="component" value="Chromosome"/>
</dbReference>
<dbReference type="EMBL" id="CP104778">
    <property type="protein sequence ID" value="WPC20923.1"/>
    <property type="molecule type" value="Genomic_DNA"/>
</dbReference>
<keyword evidence="2" id="KW-1185">Reference proteome</keyword>
<protein>
    <submittedName>
        <fullName evidence="1">Uncharacterized protein</fullName>
    </submittedName>
</protein>
<accession>A0ABZ0Q445</accession>
<sequence>MGQIDSKQMNYFSSTGEHVEIKEEGNDKSVLSGQSQVDASIHGGRNTWPLQLNLHVEKLADWLENYEY</sequence>
<gene>
    <name evidence="1" type="ORF">N6G96_06360</name>
</gene>
<proteinExistence type="predicted"/>
<reference evidence="2" key="1">
    <citation type="submission" date="2024-06" db="EMBL/GenBank/DDBJ databases">
        <authorList>
            <person name="Chang H.C."/>
            <person name="Mun S.Y."/>
        </authorList>
    </citation>
    <scope>NUCLEOTIDE SEQUENCE [LARGE SCALE GENOMIC DNA]</scope>
    <source>
        <strain evidence="2">KT1</strain>
    </source>
</reference>
<evidence type="ECO:0000313" key="2">
    <source>
        <dbReference type="Proteomes" id="UP001302696"/>
    </source>
</evidence>
<organism evidence="1 2">
    <name type="scientific">Pediococcus inopinatus</name>
    <dbReference type="NCBI Taxonomy" id="114090"/>
    <lineage>
        <taxon>Bacteria</taxon>
        <taxon>Bacillati</taxon>
        <taxon>Bacillota</taxon>
        <taxon>Bacilli</taxon>
        <taxon>Lactobacillales</taxon>
        <taxon>Lactobacillaceae</taxon>
        <taxon>Pediococcus</taxon>
    </lineage>
</organism>
<dbReference type="RefSeq" id="WP_156486334.1">
    <property type="nucleotide sequence ID" value="NZ_CP104778.1"/>
</dbReference>
<evidence type="ECO:0000313" key="1">
    <source>
        <dbReference type="EMBL" id="WPC20923.1"/>
    </source>
</evidence>
<name>A0ABZ0Q445_9LACO</name>